<keyword evidence="5 11" id="KW-0863">Zinc-finger</keyword>
<dbReference type="GO" id="GO:0000981">
    <property type="term" value="F:DNA-binding transcription factor activity, RNA polymerase II-specific"/>
    <property type="evidence" value="ECO:0007669"/>
    <property type="project" value="TreeGrafter"/>
</dbReference>
<name>A0AAQ5ZEZ5_AMPOC</name>
<dbReference type="FunFam" id="3.30.160.60:FF:001506">
    <property type="entry name" value="Zinc finger protein"/>
    <property type="match status" value="1"/>
</dbReference>
<keyword evidence="3" id="KW-0479">Metal-binding</keyword>
<reference evidence="14" key="3">
    <citation type="submission" date="2025-09" db="UniProtKB">
        <authorList>
            <consortium name="Ensembl"/>
        </authorList>
    </citation>
    <scope>IDENTIFICATION</scope>
</reference>
<sequence length="475" mass="54879">MSSVQNLRELINQRLTAAAEEIFTEFEKTIVQYEEEIDRQRRLLDNIWKPEIKLHTTDFLQQHVSADEVLSEHHRCNSSLDQENPEHPQIKQEQEELHSLDGQQLVPNQETHILKLIQCKSKCEEFSEEIFSVFEKTINQYEEQIYRQRRLLDNIWNPRTTLHTTDLLQQHVCQKEGVLAEQQLDNQEKNSCLDEENPEPPQIKEEQEELRTSLDGDVLVVKLETDTYTVTSAYEDSDHSEPEPHSDQLLFRNSPIESSDQEVDSGSTKNAELMPNNNNSNSLNYSSMTENPCDTEAEKKSVKCDFCEKPFKDKYQLKKHYRIHTGEKPYVCKICGESFGYSKSLKAHMTIHTGEKPYSCETCGKHFSLSCNLSRHMRTHTGEKPYSCETCGKSFSQSGNLLHHMRIHTGEKPYSCKICGKKFRESGNLTAHIRTHTGEKPHSCETCGKTFTKHGHLLRHMRTHTNAAATPVEKD</sequence>
<feature type="region of interest" description="Disordered" evidence="12">
    <location>
        <begin position="184"/>
        <end position="211"/>
    </location>
</feature>
<evidence type="ECO:0000313" key="15">
    <source>
        <dbReference type="Proteomes" id="UP001501940"/>
    </source>
</evidence>
<dbReference type="FunFam" id="3.30.160.60:FF:000100">
    <property type="entry name" value="Zinc finger 45-like"/>
    <property type="match status" value="1"/>
</dbReference>
<dbReference type="Pfam" id="PF13465">
    <property type="entry name" value="zf-H2C2_2"/>
    <property type="match status" value="1"/>
</dbReference>
<feature type="compositionally biased region" description="Low complexity" evidence="12">
    <location>
        <begin position="276"/>
        <end position="287"/>
    </location>
</feature>
<feature type="domain" description="C2H2-type" evidence="13">
    <location>
        <begin position="442"/>
        <end position="469"/>
    </location>
</feature>
<dbReference type="FunFam" id="3.30.160.60:FF:000912">
    <property type="entry name" value="Zinc finger protein 660"/>
    <property type="match status" value="2"/>
</dbReference>
<comment type="subcellular location">
    <subcellularLocation>
        <location evidence="1">Nucleus</location>
    </subcellularLocation>
</comment>
<feature type="region of interest" description="Disordered" evidence="12">
    <location>
        <begin position="257"/>
        <end position="287"/>
    </location>
</feature>
<dbReference type="GO" id="GO:0005634">
    <property type="term" value="C:nucleus"/>
    <property type="evidence" value="ECO:0007669"/>
    <property type="project" value="UniProtKB-SubCell"/>
</dbReference>
<feature type="domain" description="C2H2-type" evidence="13">
    <location>
        <begin position="330"/>
        <end position="357"/>
    </location>
</feature>
<evidence type="ECO:0000256" key="6">
    <source>
        <dbReference type="ARBA" id="ARBA00022833"/>
    </source>
</evidence>
<evidence type="ECO:0000256" key="1">
    <source>
        <dbReference type="ARBA" id="ARBA00004123"/>
    </source>
</evidence>
<feature type="domain" description="C2H2-type" evidence="13">
    <location>
        <begin position="414"/>
        <end position="441"/>
    </location>
</feature>
<dbReference type="GeneTree" id="ENSGT00940000161979"/>
<feature type="domain" description="C2H2-type" evidence="13">
    <location>
        <begin position="358"/>
        <end position="385"/>
    </location>
</feature>
<keyword evidence="9" id="KW-0804">Transcription</keyword>
<dbReference type="PROSITE" id="PS50157">
    <property type="entry name" value="ZINC_FINGER_C2H2_2"/>
    <property type="match status" value="6"/>
</dbReference>
<evidence type="ECO:0000256" key="10">
    <source>
        <dbReference type="ARBA" id="ARBA00023242"/>
    </source>
</evidence>
<evidence type="ECO:0000256" key="2">
    <source>
        <dbReference type="ARBA" id="ARBA00006991"/>
    </source>
</evidence>
<evidence type="ECO:0000256" key="12">
    <source>
        <dbReference type="SAM" id="MobiDB-lite"/>
    </source>
</evidence>
<dbReference type="GO" id="GO:0008270">
    <property type="term" value="F:zinc ion binding"/>
    <property type="evidence" value="ECO:0007669"/>
    <property type="project" value="UniProtKB-KW"/>
</dbReference>
<dbReference type="Proteomes" id="UP001501940">
    <property type="component" value="Chromosome 10"/>
</dbReference>
<evidence type="ECO:0000256" key="9">
    <source>
        <dbReference type="ARBA" id="ARBA00023163"/>
    </source>
</evidence>
<dbReference type="Gene3D" id="3.30.160.60">
    <property type="entry name" value="Classic Zinc Finger"/>
    <property type="match status" value="6"/>
</dbReference>
<keyword evidence="6" id="KW-0862">Zinc</keyword>
<dbReference type="SMART" id="SM00355">
    <property type="entry name" value="ZnF_C2H2"/>
    <property type="match status" value="6"/>
</dbReference>
<dbReference type="PANTHER" id="PTHR23235:SF120">
    <property type="entry name" value="KRUPPEL-LIKE FACTOR 15"/>
    <property type="match status" value="1"/>
</dbReference>
<feature type="region of interest" description="Disordered" evidence="12">
    <location>
        <begin position="74"/>
        <end position="96"/>
    </location>
</feature>
<keyword evidence="4" id="KW-0677">Repeat</keyword>
<evidence type="ECO:0000256" key="11">
    <source>
        <dbReference type="PROSITE-ProRule" id="PRU00042"/>
    </source>
</evidence>
<dbReference type="Pfam" id="PF00096">
    <property type="entry name" value="zf-C2H2"/>
    <property type="match status" value="4"/>
</dbReference>
<protein>
    <recommendedName>
        <fullName evidence="13">C2H2-type domain-containing protein</fullName>
    </recommendedName>
</protein>
<proteinExistence type="inferred from homology"/>
<comment type="similarity">
    <text evidence="2">Belongs to the krueppel C2H2-type zinc-finger protein family.</text>
</comment>
<reference evidence="14 15" key="1">
    <citation type="submission" date="2022-01" db="EMBL/GenBank/DDBJ databases">
        <title>A chromosome-scale genome assembly of the false clownfish, Amphiprion ocellaris.</title>
        <authorList>
            <person name="Ryu T."/>
        </authorList>
    </citation>
    <scope>NUCLEOTIDE SEQUENCE [LARGE SCALE GENOMIC DNA]</scope>
</reference>
<accession>A0AAQ5ZEZ5</accession>
<dbReference type="InterPro" id="IPR013087">
    <property type="entry name" value="Znf_C2H2_type"/>
</dbReference>
<dbReference type="Ensembl" id="ENSAOCT00000047171.1">
    <property type="protein sequence ID" value="ENSAOCP00000064678.1"/>
    <property type="gene ID" value="ENSAOCG00000032368.1"/>
</dbReference>
<evidence type="ECO:0000256" key="7">
    <source>
        <dbReference type="ARBA" id="ARBA00023015"/>
    </source>
</evidence>
<dbReference type="InterPro" id="IPR036236">
    <property type="entry name" value="Znf_C2H2_sf"/>
</dbReference>
<dbReference type="FunFam" id="3.30.160.60:FF:000145">
    <property type="entry name" value="Zinc finger protein 574"/>
    <property type="match status" value="1"/>
</dbReference>
<keyword evidence="7" id="KW-0805">Transcription regulation</keyword>
<feature type="domain" description="C2H2-type" evidence="13">
    <location>
        <begin position="386"/>
        <end position="413"/>
    </location>
</feature>
<keyword evidence="15" id="KW-1185">Reference proteome</keyword>
<evidence type="ECO:0000256" key="4">
    <source>
        <dbReference type="ARBA" id="ARBA00022737"/>
    </source>
</evidence>
<dbReference type="GO" id="GO:0000978">
    <property type="term" value="F:RNA polymerase II cis-regulatory region sequence-specific DNA binding"/>
    <property type="evidence" value="ECO:0007669"/>
    <property type="project" value="TreeGrafter"/>
</dbReference>
<dbReference type="SUPFAM" id="SSF57667">
    <property type="entry name" value="beta-beta-alpha zinc fingers"/>
    <property type="match status" value="3"/>
</dbReference>
<evidence type="ECO:0000256" key="3">
    <source>
        <dbReference type="ARBA" id="ARBA00022723"/>
    </source>
</evidence>
<keyword evidence="10" id="KW-0539">Nucleus</keyword>
<evidence type="ECO:0000256" key="5">
    <source>
        <dbReference type="ARBA" id="ARBA00022771"/>
    </source>
</evidence>
<feature type="compositionally biased region" description="Basic and acidic residues" evidence="12">
    <location>
        <begin position="202"/>
        <end position="211"/>
    </location>
</feature>
<dbReference type="PROSITE" id="PS00028">
    <property type="entry name" value="ZINC_FINGER_C2H2_1"/>
    <property type="match status" value="6"/>
</dbReference>
<organism evidence="14 15">
    <name type="scientific">Amphiprion ocellaris</name>
    <name type="common">Clown anemonefish</name>
    <dbReference type="NCBI Taxonomy" id="80972"/>
    <lineage>
        <taxon>Eukaryota</taxon>
        <taxon>Metazoa</taxon>
        <taxon>Chordata</taxon>
        <taxon>Craniata</taxon>
        <taxon>Vertebrata</taxon>
        <taxon>Euteleostomi</taxon>
        <taxon>Actinopterygii</taxon>
        <taxon>Neopterygii</taxon>
        <taxon>Teleostei</taxon>
        <taxon>Neoteleostei</taxon>
        <taxon>Acanthomorphata</taxon>
        <taxon>Ovalentaria</taxon>
        <taxon>Pomacentridae</taxon>
        <taxon>Amphiprion</taxon>
    </lineage>
</organism>
<feature type="domain" description="C2H2-type" evidence="13">
    <location>
        <begin position="302"/>
        <end position="329"/>
    </location>
</feature>
<dbReference type="PANTHER" id="PTHR23235">
    <property type="entry name" value="KRUEPPEL-LIKE TRANSCRIPTION FACTOR"/>
    <property type="match status" value="1"/>
</dbReference>
<dbReference type="FunFam" id="3.30.160.60:FF:000774">
    <property type="entry name" value="Zinc finger protein"/>
    <property type="match status" value="1"/>
</dbReference>
<evidence type="ECO:0000259" key="13">
    <source>
        <dbReference type="PROSITE" id="PS50157"/>
    </source>
</evidence>
<reference evidence="14" key="2">
    <citation type="submission" date="2025-08" db="UniProtKB">
        <authorList>
            <consortium name="Ensembl"/>
        </authorList>
    </citation>
    <scope>IDENTIFICATION</scope>
</reference>
<feature type="compositionally biased region" description="Basic and acidic residues" evidence="12">
    <location>
        <begin position="84"/>
        <end position="96"/>
    </location>
</feature>
<dbReference type="AlphaFoldDB" id="A0AAQ5ZEZ5"/>
<evidence type="ECO:0000313" key="14">
    <source>
        <dbReference type="Ensembl" id="ENSAOCP00000064678.1"/>
    </source>
</evidence>
<evidence type="ECO:0000256" key="8">
    <source>
        <dbReference type="ARBA" id="ARBA00023125"/>
    </source>
</evidence>
<keyword evidence="8" id="KW-0238">DNA-binding</keyword>